<gene>
    <name evidence="1" type="ORF">BpHYR1_049532</name>
</gene>
<dbReference type="EMBL" id="REGN01005409">
    <property type="protein sequence ID" value="RNA13456.1"/>
    <property type="molecule type" value="Genomic_DNA"/>
</dbReference>
<keyword evidence="2" id="KW-1185">Reference proteome</keyword>
<organism evidence="1 2">
    <name type="scientific">Brachionus plicatilis</name>
    <name type="common">Marine rotifer</name>
    <name type="synonym">Brachionus muelleri</name>
    <dbReference type="NCBI Taxonomy" id="10195"/>
    <lineage>
        <taxon>Eukaryota</taxon>
        <taxon>Metazoa</taxon>
        <taxon>Spiralia</taxon>
        <taxon>Gnathifera</taxon>
        <taxon>Rotifera</taxon>
        <taxon>Eurotatoria</taxon>
        <taxon>Monogononta</taxon>
        <taxon>Pseudotrocha</taxon>
        <taxon>Ploima</taxon>
        <taxon>Brachionidae</taxon>
        <taxon>Brachionus</taxon>
    </lineage>
</organism>
<comment type="caution">
    <text evidence="1">The sequence shown here is derived from an EMBL/GenBank/DDBJ whole genome shotgun (WGS) entry which is preliminary data.</text>
</comment>
<dbReference type="AlphaFoldDB" id="A0A3M7QPX8"/>
<evidence type="ECO:0000313" key="2">
    <source>
        <dbReference type="Proteomes" id="UP000276133"/>
    </source>
</evidence>
<evidence type="ECO:0000313" key="1">
    <source>
        <dbReference type="EMBL" id="RNA13456.1"/>
    </source>
</evidence>
<protein>
    <submittedName>
        <fullName evidence="1">Uncharacterized protein</fullName>
    </submittedName>
</protein>
<dbReference type="Proteomes" id="UP000276133">
    <property type="component" value="Unassembled WGS sequence"/>
</dbReference>
<accession>A0A3M7QPX8</accession>
<reference evidence="1 2" key="1">
    <citation type="journal article" date="2018" name="Sci. Rep.">
        <title>Genomic signatures of local adaptation to the degree of environmental predictability in rotifers.</title>
        <authorList>
            <person name="Franch-Gras L."/>
            <person name="Hahn C."/>
            <person name="Garcia-Roger E.M."/>
            <person name="Carmona M.J."/>
            <person name="Serra M."/>
            <person name="Gomez A."/>
        </authorList>
    </citation>
    <scope>NUCLEOTIDE SEQUENCE [LARGE SCALE GENOMIC DNA]</scope>
    <source>
        <strain evidence="1">HYR1</strain>
    </source>
</reference>
<proteinExistence type="predicted"/>
<sequence length="132" mass="16009">MLSKFCSIWSICSSVMVRPRDFCALAKYNQRRRHVRMRLKLLNNSSISLLAYREPNGDSPIFCKLWFCNLWVIKFIRPEISLKKTDLVKIFLFNNRENNFAIYFSLFFFINLNKINNLKYYFHEFSFAKTFF</sequence>
<name>A0A3M7QPX8_BRAPC</name>